<dbReference type="EMBL" id="AJIL01000293">
    <property type="protein sequence ID" value="KNE89872.1"/>
    <property type="molecule type" value="Genomic_DNA"/>
</dbReference>
<accession>A0A0L0US02</accession>
<feature type="signal peptide" evidence="1">
    <location>
        <begin position="1"/>
        <end position="20"/>
    </location>
</feature>
<keyword evidence="1" id="KW-0732">Signal</keyword>
<sequence length="131" mass="14978">MHLSIWLVFCVVNLIHRAHSQDIPKPFPIAGCNDEAQFTILCVRSKYDEDLISGREGIMIAPAPRIKEHVRRTCNGFPIRAHTAERAYCCPKAFADPLGPIPRPAFEFLLKEKCKPVRMDWPKGYKPPHSR</sequence>
<comment type="caution">
    <text evidence="2">The sequence shown here is derived from an EMBL/GenBank/DDBJ whole genome shotgun (WGS) entry which is preliminary data.</text>
</comment>
<evidence type="ECO:0008006" key="4">
    <source>
        <dbReference type="Google" id="ProtNLM"/>
    </source>
</evidence>
<evidence type="ECO:0000256" key="1">
    <source>
        <dbReference type="SAM" id="SignalP"/>
    </source>
</evidence>
<evidence type="ECO:0000313" key="3">
    <source>
        <dbReference type="Proteomes" id="UP000054564"/>
    </source>
</evidence>
<gene>
    <name evidence="2" type="ORF">PSTG_16658</name>
</gene>
<dbReference type="AlphaFoldDB" id="A0A0L0US02"/>
<keyword evidence="3" id="KW-1185">Reference proteome</keyword>
<proteinExistence type="predicted"/>
<name>A0A0L0US02_9BASI</name>
<protein>
    <recommendedName>
        <fullName evidence="4">Secreted protein</fullName>
    </recommendedName>
</protein>
<dbReference type="Proteomes" id="UP000054564">
    <property type="component" value="Unassembled WGS sequence"/>
</dbReference>
<evidence type="ECO:0000313" key="2">
    <source>
        <dbReference type="EMBL" id="KNE89872.1"/>
    </source>
</evidence>
<reference evidence="3" key="1">
    <citation type="submission" date="2014-03" db="EMBL/GenBank/DDBJ databases">
        <title>The Genome Sequence of Puccinia striiformis f. sp. tritici PST-78.</title>
        <authorList>
            <consortium name="The Broad Institute Genome Sequencing Platform"/>
            <person name="Cuomo C."/>
            <person name="Hulbert S."/>
            <person name="Chen X."/>
            <person name="Walker B."/>
            <person name="Young S.K."/>
            <person name="Zeng Q."/>
            <person name="Gargeya S."/>
            <person name="Fitzgerald M."/>
            <person name="Haas B."/>
            <person name="Abouelleil A."/>
            <person name="Alvarado L."/>
            <person name="Arachchi H.M."/>
            <person name="Berlin A.M."/>
            <person name="Chapman S.B."/>
            <person name="Goldberg J."/>
            <person name="Griggs A."/>
            <person name="Gujja S."/>
            <person name="Hansen M."/>
            <person name="Howarth C."/>
            <person name="Imamovic A."/>
            <person name="Larimer J."/>
            <person name="McCowan C."/>
            <person name="Montmayeur A."/>
            <person name="Murphy C."/>
            <person name="Neiman D."/>
            <person name="Pearson M."/>
            <person name="Priest M."/>
            <person name="Roberts A."/>
            <person name="Saif S."/>
            <person name="Shea T."/>
            <person name="Sisk P."/>
            <person name="Sykes S."/>
            <person name="Wortman J."/>
            <person name="Nusbaum C."/>
            <person name="Birren B."/>
        </authorList>
    </citation>
    <scope>NUCLEOTIDE SEQUENCE [LARGE SCALE GENOMIC DNA]</scope>
    <source>
        <strain evidence="3">race PST-78</strain>
    </source>
</reference>
<organism evidence="2 3">
    <name type="scientific">Puccinia striiformis f. sp. tritici PST-78</name>
    <dbReference type="NCBI Taxonomy" id="1165861"/>
    <lineage>
        <taxon>Eukaryota</taxon>
        <taxon>Fungi</taxon>
        <taxon>Dikarya</taxon>
        <taxon>Basidiomycota</taxon>
        <taxon>Pucciniomycotina</taxon>
        <taxon>Pucciniomycetes</taxon>
        <taxon>Pucciniales</taxon>
        <taxon>Pucciniaceae</taxon>
        <taxon>Puccinia</taxon>
    </lineage>
</organism>
<feature type="chain" id="PRO_5005549101" description="Secreted protein" evidence="1">
    <location>
        <begin position="21"/>
        <end position="131"/>
    </location>
</feature>